<evidence type="ECO:0000259" key="1">
    <source>
        <dbReference type="Pfam" id="PF14371"/>
    </source>
</evidence>
<name>A0ABQ6PY10_9BACT</name>
<keyword evidence="3" id="KW-1185">Reference proteome</keyword>
<sequence length="290" mass="32488">MKRSILLVVGTVLLIHSAEAQFIKSLKERVKMAAEETVQRKTEEKVVEKTDQVADKVLDAPFALLRGGNKESNGDQDPMAMLEGMMSGTRASYDEEYHFHTEVVMEFSSTDQKIERQQMSQFYGEKAMMTTLPQTSNKTIVDFENRSSLILNEENGSGMAISLDFMSGLMKDAAEEDMDSQPMTFQKTGNTKEILGYTCYEVVGEDEEMQFQAWYTQELDLKMSALAENLGNLFGNTDILKGMGDDEKGMALEIKTRSKKKGDAVTIKVLDIHTQPVTVSTSNYSFPSIQ</sequence>
<reference evidence="2 3" key="1">
    <citation type="submission" date="2023-08" db="EMBL/GenBank/DDBJ databases">
        <title>Draft genome sequence of Algoriphagus taiwanensis.</title>
        <authorList>
            <person name="Takatani N."/>
            <person name="Hosokawa M."/>
            <person name="Sawabe T."/>
        </authorList>
    </citation>
    <scope>NUCLEOTIDE SEQUENCE [LARGE SCALE GENOMIC DNA]</scope>
    <source>
        <strain evidence="2 3">JCM 19755</strain>
    </source>
</reference>
<feature type="domain" description="DUF4412" evidence="1">
    <location>
        <begin position="106"/>
        <end position="287"/>
    </location>
</feature>
<proteinExistence type="predicted"/>
<evidence type="ECO:0000313" key="3">
    <source>
        <dbReference type="Proteomes" id="UP001307705"/>
    </source>
</evidence>
<dbReference type="EMBL" id="BTPE01000002">
    <property type="protein sequence ID" value="GMQ32170.1"/>
    <property type="molecule type" value="Genomic_DNA"/>
</dbReference>
<dbReference type="RefSeq" id="WP_338226985.1">
    <property type="nucleotide sequence ID" value="NZ_BTPE01000002.1"/>
</dbReference>
<dbReference type="Pfam" id="PF14371">
    <property type="entry name" value="DUF4412"/>
    <property type="match status" value="1"/>
</dbReference>
<comment type="caution">
    <text evidence="2">The sequence shown here is derived from an EMBL/GenBank/DDBJ whole genome shotgun (WGS) entry which is preliminary data.</text>
</comment>
<protein>
    <recommendedName>
        <fullName evidence="1">DUF4412 domain-containing protein</fullName>
    </recommendedName>
</protein>
<gene>
    <name evidence="2" type="ORF">Ataiwa_04420</name>
</gene>
<dbReference type="Proteomes" id="UP001307705">
    <property type="component" value="Unassembled WGS sequence"/>
</dbReference>
<organism evidence="2 3">
    <name type="scientific">Algoriphagus taiwanensis</name>
    <dbReference type="NCBI Taxonomy" id="1445656"/>
    <lineage>
        <taxon>Bacteria</taxon>
        <taxon>Pseudomonadati</taxon>
        <taxon>Bacteroidota</taxon>
        <taxon>Cytophagia</taxon>
        <taxon>Cytophagales</taxon>
        <taxon>Cyclobacteriaceae</taxon>
        <taxon>Algoriphagus</taxon>
    </lineage>
</organism>
<accession>A0ABQ6PY10</accession>
<dbReference type="InterPro" id="IPR025524">
    <property type="entry name" value="DUF4412"/>
</dbReference>
<evidence type="ECO:0000313" key="2">
    <source>
        <dbReference type="EMBL" id="GMQ32170.1"/>
    </source>
</evidence>